<keyword evidence="3" id="KW-1185">Reference proteome</keyword>
<dbReference type="Pfam" id="PF06985">
    <property type="entry name" value="HET"/>
    <property type="match status" value="1"/>
</dbReference>
<evidence type="ECO:0000259" key="1">
    <source>
        <dbReference type="Pfam" id="PF06985"/>
    </source>
</evidence>
<feature type="domain" description="Heterokaryon incompatibility" evidence="1">
    <location>
        <begin position="9"/>
        <end position="53"/>
    </location>
</feature>
<proteinExistence type="predicted"/>
<accession>A0A1X2I1Q2</accession>
<dbReference type="STRING" id="90262.A0A1X2I1Q2"/>
<reference evidence="2 3" key="1">
    <citation type="submission" date="2016-07" db="EMBL/GenBank/DDBJ databases">
        <title>Pervasive Adenine N6-methylation of Active Genes in Fungi.</title>
        <authorList>
            <consortium name="DOE Joint Genome Institute"/>
            <person name="Mondo S.J."/>
            <person name="Dannebaum R.O."/>
            <person name="Kuo R.C."/>
            <person name="Labutti K."/>
            <person name="Haridas S."/>
            <person name="Kuo A."/>
            <person name="Salamov A."/>
            <person name="Ahrendt S.R."/>
            <person name="Lipzen A."/>
            <person name="Sullivan W."/>
            <person name="Andreopoulos W.B."/>
            <person name="Clum A."/>
            <person name="Lindquist E."/>
            <person name="Daum C."/>
            <person name="Ramamoorthy G.K."/>
            <person name="Gryganskyi A."/>
            <person name="Culley D."/>
            <person name="Magnuson J.K."/>
            <person name="James T.Y."/>
            <person name="O'Malley M.A."/>
            <person name="Stajich J.E."/>
            <person name="Spatafora J.W."/>
            <person name="Visel A."/>
            <person name="Grigoriev I.V."/>
        </authorList>
    </citation>
    <scope>NUCLEOTIDE SEQUENCE [LARGE SCALE GENOMIC DNA]</scope>
    <source>
        <strain evidence="2 3">NRRL 1336</strain>
    </source>
</reference>
<name>A0A1X2I1Q2_9FUNG</name>
<protein>
    <recommendedName>
        <fullName evidence="1">Heterokaryon incompatibility domain-containing protein</fullName>
    </recommendedName>
</protein>
<comment type="caution">
    <text evidence="2">The sequence shown here is derived from an EMBL/GenBank/DDBJ whole genome shotgun (WGS) entry which is preliminary data.</text>
</comment>
<gene>
    <name evidence="2" type="ORF">BCR42DRAFT_426082</name>
</gene>
<dbReference type="Proteomes" id="UP000193560">
    <property type="component" value="Unassembled WGS sequence"/>
</dbReference>
<evidence type="ECO:0000313" key="2">
    <source>
        <dbReference type="EMBL" id="ORZ07339.1"/>
    </source>
</evidence>
<dbReference type="AlphaFoldDB" id="A0A1X2I1Q2"/>
<dbReference type="InterPro" id="IPR052895">
    <property type="entry name" value="HetReg/Transcr_Mod"/>
</dbReference>
<dbReference type="PANTHER" id="PTHR24148">
    <property type="entry name" value="ANKYRIN REPEAT DOMAIN-CONTAINING PROTEIN 39 HOMOLOG-RELATED"/>
    <property type="match status" value="1"/>
</dbReference>
<organism evidence="2 3">
    <name type="scientific">Absidia repens</name>
    <dbReference type="NCBI Taxonomy" id="90262"/>
    <lineage>
        <taxon>Eukaryota</taxon>
        <taxon>Fungi</taxon>
        <taxon>Fungi incertae sedis</taxon>
        <taxon>Mucoromycota</taxon>
        <taxon>Mucoromycotina</taxon>
        <taxon>Mucoromycetes</taxon>
        <taxon>Mucorales</taxon>
        <taxon>Cunninghamellaceae</taxon>
        <taxon>Absidia</taxon>
    </lineage>
</organism>
<dbReference type="EMBL" id="MCGE01000035">
    <property type="protein sequence ID" value="ORZ07339.1"/>
    <property type="molecule type" value="Genomic_DNA"/>
</dbReference>
<sequence length="530" mass="63059">MRFEPDLKTITYVWVDALCVNQTNYERRKATIHQMSTIYERATYILAVPDLHKQHLTNVLTASAVVMDKLEGYRKDIYHLIQGNTAKLIQLDNEFLDKIDVPKDQVLRQLVTKYNHWFTDELSRHPEHPYNFEAEIVGEELNYISQDDSPINHQRCQDATTGESQTQTDRYASFERLFDEIKVEKRWNVRSAWHGKKYSNGYPMLPWKNYVFRRNNDIAQAMSLLNDLIKDWASRVWVISEYHMAKKKNNLKYWFIGLSDELAGLPFFTFDFGGSAILNDVETRSINREFHEKMIKQLDEKTFFEKILDSKASKNEDRFYAILPQSKYKDKINQVGEWKIDTMTSVRLQLFKFMDTKDKLVLLFMIGYTYYYGSKSIFPTFATSTIEYFSVDFEKSYPPNFDLSNQSTITIHHRVHDDSQMYYYLQLTPKKYYVARKIDHKSSGRSANIQKEIICNHFQLNEHNLEIDTVRIPFYDVNDESHLAGPYNIYLFGSFSENIWIYSFYNHLDFPSMLWDYYDNDDLFTVFNIY</sequence>
<dbReference type="InterPro" id="IPR010730">
    <property type="entry name" value="HET"/>
</dbReference>
<dbReference type="PANTHER" id="PTHR24148:SF64">
    <property type="entry name" value="HETEROKARYON INCOMPATIBILITY DOMAIN-CONTAINING PROTEIN"/>
    <property type="match status" value="1"/>
</dbReference>
<dbReference type="OrthoDB" id="2301985at2759"/>
<evidence type="ECO:0000313" key="3">
    <source>
        <dbReference type="Proteomes" id="UP000193560"/>
    </source>
</evidence>